<evidence type="ECO:0000313" key="1">
    <source>
        <dbReference type="EMBL" id="CQR75059.1"/>
    </source>
</evidence>
<protein>
    <submittedName>
        <fullName evidence="1">Uncharacterized protein</fullName>
    </submittedName>
</protein>
<evidence type="ECO:0000313" key="2">
    <source>
        <dbReference type="Proteomes" id="UP000049855"/>
    </source>
</evidence>
<accession>A0A0U1L706</accession>
<reference evidence="2" key="1">
    <citation type="submission" date="2015-03" db="EMBL/GenBank/DDBJ databases">
        <authorList>
            <person name="Nijsse Bart"/>
        </authorList>
    </citation>
    <scope>NUCLEOTIDE SEQUENCE [LARGE SCALE GENOMIC DNA]</scope>
</reference>
<proteinExistence type="predicted"/>
<name>A0A0U1L706_9FIRM</name>
<dbReference type="EMBL" id="CTRP01000016">
    <property type="protein sequence ID" value="CQR75059.1"/>
    <property type="molecule type" value="Genomic_DNA"/>
</dbReference>
<dbReference type="Proteomes" id="UP000049855">
    <property type="component" value="Unassembled WGS sequence"/>
</dbReference>
<keyword evidence="2" id="KW-1185">Reference proteome</keyword>
<sequence length="71" mass="7925">MIDGYLWRIEQKQRAAAQLVAPIINTCTNYELKRPVTVDMLLGIEPAKKKSADKTPEQVKAEMAKLIAKVG</sequence>
<gene>
    <name evidence="1" type="ORF">SpAn4DRAFT_4423</name>
</gene>
<organism evidence="1 2">
    <name type="scientific">Sporomusa ovata</name>
    <dbReference type="NCBI Taxonomy" id="2378"/>
    <lineage>
        <taxon>Bacteria</taxon>
        <taxon>Bacillati</taxon>
        <taxon>Bacillota</taxon>
        <taxon>Negativicutes</taxon>
        <taxon>Selenomonadales</taxon>
        <taxon>Sporomusaceae</taxon>
        <taxon>Sporomusa</taxon>
    </lineage>
</organism>
<dbReference type="AlphaFoldDB" id="A0A0U1L706"/>